<reference evidence="2" key="1">
    <citation type="submission" date="2008-01" db="EMBL/GenBank/DDBJ databases">
        <title>Complete sequence of chromosome of Caulobacter sp. K31.</title>
        <authorList>
            <consortium name="US DOE Joint Genome Institute"/>
            <person name="Copeland A."/>
            <person name="Lucas S."/>
            <person name="Lapidus A."/>
            <person name="Barry K."/>
            <person name="Glavina del Rio T."/>
            <person name="Dalin E."/>
            <person name="Tice H."/>
            <person name="Pitluck S."/>
            <person name="Bruce D."/>
            <person name="Goodwin L."/>
            <person name="Thompson L.S."/>
            <person name="Brettin T."/>
            <person name="Detter J.C."/>
            <person name="Han C."/>
            <person name="Schmutz J."/>
            <person name="Larimer F."/>
            <person name="Land M."/>
            <person name="Hauser L."/>
            <person name="Kyrpides N."/>
            <person name="Kim E."/>
            <person name="Stephens C."/>
            <person name="Richardson P."/>
        </authorList>
    </citation>
    <scope>NUCLEOTIDE SEQUENCE [LARGE SCALE GENOMIC DNA]</scope>
    <source>
        <strain evidence="2">K31</strain>
    </source>
</reference>
<feature type="domain" description="RiboL-PSP-HEPN" evidence="1">
    <location>
        <begin position="16"/>
        <end position="198"/>
    </location>
</feature>
<dbReference type="HOGENOM" id="CLU_100981_1_0_5"/>
<sequence>MPEPSNFLDDLDAARLRRARELSEIKVRFIVANDGDAYSINSKATIVLAYSHWEGFYNECISTYLNFLQSKNLKVREAGWSMVTGSISSALSSLKDRSHSTEARCDFVDALEHLVESSFETFDASVVSARSNLDFSKLKENFRILGFDISPFNKYRNRLNKELVGWRHSIAHGDVPDLSDLSIESHIILTNSLLLTLSDLFQERISLRQ</sequence>
<dbReference type="eggNOG" id="ENOG5030RU8">
    <property type="taxonomic scope" value="Bacteria"/>
</dbReference>
<protein>
    <recommendedName>
        <fullName evidence="1">RiboL-PSP-HEPN domain-containing protein</fullName>
    </recommendedName>
</protein>
<dbReference type="InterPro" id="IPR041519">
    <property type="entry name" value="HEPN_RiboL-PSP"/>
</dbReference>
<organism evidence="2">
    <name type="scientific">Caulobacter sp. (strain K31)</name>
    <dbReference type="NCBI Taxonomy" id="366602"/>
    <lineage>
        <taxon>Bacteria</taxon>
        <taxon>Pseudomonadati</taxon>
        <taxon>Pseudomonadota</taxon>
        <taxon>Alphaproteobacteria</taxon>
        <taxon>Caulobacterales</taxon>
        <taxon>Caulobacteraceae</taxon>
        <taxon>Caulobacter</taxon>
    </lineage>
</organism>
<evidence type="ECO:0000259" key="1">
    <source>
        <dbReference type="Pfam" id="PF18735"/>
    </source>
</evidence>
<accession>B0SWQ2</accession>
<dbReference type="STRING" id="366602.Caul_2553"/>
<gene>
    <name evidence="2" type="ordered locus">Caul_2553</name>
</gene>
<name>B0SWQ2_CAUSK</name>
<proteinExistence type="predicted"/>
<dbReference type="KEGG" id="cak:Caul_2553"/>
<dbReference type="OrthoDB" id="4111339at2"/>
<dbReference type="EMBL" id="CP000927">
    <property type="protein sequence ID" value="ABZ71680.1"/>
    <property type="molecule type" value="Genomic_DNA"/>
</dbReference>
<evidence type="ECO:0000313" key="2">
    <source>
        <dbReference type="EMBL" id="ABZ71680.1"/>
    </source>
</evidence>
<dbReference type="AlphaFoldDB" id="B0SWQ2"/>
<dbReference type="Pfam" id="PF18735">
    <property type="entry name" value="HEPN_RiboL-PSP"/>
    <property type="match status" value="1"/>
</dbReference>